<feature type="compositionally biased region" description="Basic and acidic residues" evidence="1">
    <location>
        <begin position="38"/>
        <end position="51"/>
    </location>
</feature>
<evidence type="ECO:0000313" key="2">
    <source>
        <dbReference type="EMBL" id="KZC04067.1"/>
    </source>
</evidence>
<sequence>MALPSRKTVLPRHVGHCGDLRVAHIHTRTHTHTVSGSRPDRRGFEDRRDRNGIGGGMDQLESEKRGAKKTGGARVEVAINSRTMSYLDQSQRDLF</sequence>
<dbReference type="AlphaFoldDB" id="A0A154NWR3"/>
<evidence type="ECO:0000256" key="1">
    <source>
        <dbReference type="SAM" id="MobiDB-lite"/>
    </source>
</evidence>
<feature type="region of interest" description="Disordered" evidence="1">
    <location>
        <begin position="29"/>
        <end position="73"/>
    </location>
</feature>
<dbReference type="EMBL" id="KQ434775">
    <property type="protein sequence ID" value="KZC04067.1"/>
    <property type="molecule type" value="Genomic_DNA"/>
</dbReference>
<proteinExistence type="predicted"/>
<accession>A0A154NWR3</accession>
<evidence type="ECO:0000313" key="3">
    <source>
        <dbReference type="Proteomes" id="UP000076502"/>
    </source>
</evidence>
<reference evidence="2 3" key="1">
    <citation type="submission" date="2015-07" db="EMBL/GenBank/DDBJ databases">
        <title>The genome of Dufourea novaeangliae.</title>
        <authorList>
            <person name="Pan H."/>
            <person name="Kapheim K."/>
        </authorList>
    </citation>
    <scope>NUCLEOTIDE SEQUENCE [LARGE SCALE GENOMIC DNA]</scope>
    <source>
        <strain evidence="2">0120121106</strain>
        <tissue evidence="2">Whole body</tissue>
    </source>
</reference>
<protein>
    <submittedName>
        <fullName evidence="2">Uncharacterized protein</fullName>
    </submittedName>
</protein>
<dbReference type="Proteomes" id="UP000076502">
    <property type="component" value="Unassembled WGS sequence"/>
</dbReference>
<organism evidence="2 3">
    <name type="scientific">Dufourea novaeangliae</name>
    <name type="common">Sweat bee</name>
    <dbReference type="NCBI Taxonomy" id="178035"/>
    <lineage>
        <taxon>Eukaryota</taxon>
        <taxon>Metazoa</taxon>
        <taxon>Ecdysozoa</taxon>
        <taxon>Arthropoda</taxon>
        <taxon>Hexapoda</taxon>
        <taxon>Insecta</taxon>
        <taxon>Pterygota</taxon>
        <taxon>Neoptera</taxon>
        <taxon>Endopterygota</taxon>
        <taxon>Hymenoptera</taxon>
        <taxon>Apocrita</taxon>
        <taxon>Aculeata</taxon>
        <taxon>Apoidea</taxon>
        <taxon>Anthophila</taxon>
        <taxon>Halictidae</taxon>
        <taxon>Rophitinae</taxon>
        <taxon>Dufourea</taxon>
    </lineage>
</organism>
<gene>
    <name evidence="2" type="ORF">WN55_03852</name>
</gene>
<name>A0A154NWR3_DUFNO</name>
<keyword evidence="3" id="KW-1185">Reference proteome</keyword>